<evidence type="ECO:0000313" key="2">
    <source>
        <dbReference type="EMBL" id="CAB3739989.1"/>
    </source>
</evidence>
<evidence type="ECO:0000313" key="3">
    <source>
        <dbReference type="Proteomes" id="UP000494249"/>
    </source>
</evidence>
<dbReference type="EMBL" id="CADIKB010000063">
    <property type="protein sequence ID" value="CAB3739989.1"/>
    <property type="molecule type" value="Genomic_DNA"/>
</dbReference>
<organism evidence="2 3">
    <name type="scientific">Paraburkholderia phenoliruptrix</name>
    <dbReference type="NCBI Taxonomy" id="252970"/>
    <lineage>
        <taxon>Bacteria</taxon>
        <taxon>Pseudomonadati</taxon>
        <taxon>Pseudomonadota</taxon>
        <taxon>Betaproteobacteria</taxon>
        <taxon>Burkholderiales</taxon>
        <taxon>Burkholderiaceae</taxon>
        <taxon>Paraburkholderia</taxon>
    </lineage>
</organism>
<dbReference type="Proteomes" id="UP000494249">
    <property type="component" value="Unassembled WGS sequence"/>
</dbReference>
<evidence type="ECO:0000256" key="1">
    <source>
        <dbReference type="SAM" id="MobiDB-lite"/>
    </source>
</evidence>
<dbReference type="RefSeq" id="WP_051223973.1">
    <property type="nucleotide sequence ID" value="NZ_CADFGL010000059.1"/>
</dbReference>
<dbReference type="AlphaFoldDB" id="A0A6J5CLY9"/>
<sequence>MKSTQDLPLANTPSHTANKDANQFTVSKLPIDRETIASRRLLEMIEQVELLPAPGKRTIWEMLLDAGADAGYLRYRDPKDDCFTVFPAALQFRITTAKLDGFLIIEDDPENRCFRLHLQHEEGIGMHTIPKQLYLRNLASEIYRLVDDGVARSHSSACKLIADDAGLHIAPIAVM</sequence>
<reference evidence="2 3" key="1">
    <citation type="submission" date="2020-04" db="EMBL/GenBank/DDBJ databases">
        <authorList>
            <person name="De Canck E."/>
        </authorList>
    </citation>
    <scope>NUCLEOTIDE SEQUENCE [LARGE SCALE GENOMIC DNA]</scope>
    <source>
        <strain evidence="2 3">LMG 22037</strain>
    </source>
</reference>
<accession>A0A6J5CLY9</accession>
<gene>
    <name evidence="2" type="ORF">LMG22037_06349</name>
</gene>
<proteinExistence type="predicted"/>
<name>A0A6J5CLY9_9BURK</name>
<protein>
    <submittedName>
        <fullName evidence="2">Uncharacterized protein</fullName>
    </submittedName>
</protein>
<feature type="region of interest" description="Disordered" evidence="1">
    <location>
        <begin position="1"/>
        <end position="21"/>
    </location>
</feature>